<name>I3SLK1_MEDTR</name>
<dbReference type="SMR" id="I3SLK1"/>
<reference evidence="8" key="2">
    <citation type="submission" date="2012-05" db="EMBL/GenBank/DDBJ databases">
        <authorList>
            <person name="Krishnakumar V."/>
            <person name="Cheung F."/>
            <person name="Xiao Y."/>
            <person name="Chan A."/>
            <person name="Moskal W.A."/>
            <person name="Town C.D."/>
        </authorList>
    </citation>
    <scope>NUCLEOTIDE SEQUENCE</scope>
</reference>
<dbReference type="Gene3D" id="2.60.40.420">
    <property type="entry name" value="Cupredoxins - blue copper proteins"/>
    <property type="match status" value="1"/>
</dbReference>
<dbReference type="EMBL" id="PSQE01000003">
    <property type="protein sequence ID" value="RHN69535.1"/>
    <property type="molecule type" value="Genomic_DNA"/>
</dbReference>
<dbReference type="GO" id="GO:0005886">
    <property type="term" value="C:plasma membrane"/>
    <property type="evidence" value="ECO:0000318"/>
    <property type="project" value="GO_Central"/>
</dbReference>
<evidence type="ECO:0000313" key="9">
    <source>
        <dbReference type="EMBL" id="KEH35398.1"/>
    </source>
</evidence>
<evidence type="ECO:0000256" key="5">
    <source>
        <dbReference type="ARBA" id="ARBA00082491"/>
    </source>
</evidence>
<feature type="domain" description="Phytocyanin" evidence="7">
    <location>
        <begin position="31"/>
        <end position="126"/>
    </location>
</feature>
<dbReference type="AlphaFoldDB" id="I3SLK1"/>
<dbReference type="OrthoDB" id="1934652at2759"/>
<dbReference type="GO" id="GO:0009055">
    <property type="term" value="F:electron transfer activity"/>
    <property type="evidence" value="ECO:0007669"/>
    <property type="project" value="InterPro"/>
</dbReference>
<dbReference type="InterPro" id="IPR039391">
    <property type="entry name" value="Phytocyanin-like"/>
</dbReference>
<evidence type="ECO:0000313" key="11">
    <source>
        <dbReference type="EnsemblPlants" id="KEH35398"/>
    </source>
</evidence>
<feature type="chain" id="PRO_5014579653" description="Basic blue protein" evidence="6">
    <location>
        <begin position="31"/>
        <end position="126"/>
    </location>
</feature>
<organism evidence="8">
    <name type="scientific">Medicago truncatula</name>
    <name type="common">Barrel medic</name>
    <name type="synonym">Medicago tribuloides</name>
    <dbReference type="NCBI Taxonomy" id="3880"/>
    <lineage>
        <taxon>Eukaryota</taxon>
        <taxon>Viridiplantae</taxon>
        <taxon>Streptophyta</taxon>
        <taxon>Embryophyta</taxon>
        <taxon>Tracheophyta</taxon>
        <taxon>Spermatophyta</taxon>
        <taxon>Magnoliopsida</taxon>
        <taxon>eudicotyledons</taxon>
        <taxon>Gunneridae</taxon>
        <taxon>Pentapetalae</taxon>
        <taxon>rosids</taxon>
        <taxon>fabids</taxon>
        <taxon>Fabales</taxon>
        <taxon>Fabaceae</taxon>
        <taxon>Papilionoideae</taxon>
        <taxon>50 kb inversion clade</taxon>
        <taxon>NPAAA clade</taxon>
        <taxon>Hologalegina</taxon>
        <taxon>IRL clade</taxon>
        <taxon>Trifolieae</taxon>
        <taxon>Medicago</taxon>
    </lineage>
</organism>
<dbReference type="CDD" id="cd11013">
    <property type="entry name" value="Plantacyanin"/>
    <property type="match status" value="1"/>
</dbReference>
<dbReference type="PROSITE" id="PS00196">
    <property type="entry name" value="COPPER_BLUE"/>
    <property type="match status" value="1"/>
</dbReference>
<evidence type="ECO:0000313" key="12">
    <source>
        <dbReference type="Proteomes" id="UP000002051"/>
    </source>
</evidence>
<reference evidence="9 12" key="3">
    <citation type="journal article" date="2014" name="BMC Genomics">
        <title>An improved genome release (version Mt4.0) for the model legume Medicago truncatula.</title>
        <authorList>
            <person name="Tang H."/>
            <person name="Krishnakumar V."/>
            <person name="Bidwell S."/>
            <person name="Rosen B."/>
            <person name="Chan A."/>
            <person name="Zhou S."/>
            <person name="Gentzbittel L."/>
            <person name="Childs K.L."/>
            <person name="Yandell M."/>
            <person name="Gundlach H."/>
            <person name="Mayer K.F."/>
            <person name="Schwartz D.C."/>
            <person name="Town C.D."/>
        </authorList>
    </citation>
    <scope>GENOME REANNOTATION</scope>
    <source>
        <strain evidence="9">A17</strain>
        <strain evidence="11 12">cv. Jemalong A17</strain>
    </source>
</reference>
<evidence type="ECO:0000313" key="10">
    <source>
        <dbReference type="EMBL" id="RHN69535.1"/>
    </source>
</evidence>
<dbReference type="InterPro" id="IPR003245">
    <property type="entry name" value="Phytocyanin_dom"/>
</dbReference>
<dbReference type="Pfam" id="PF02298">
    <property type="entry name" value="Cu_bind_like"/>
    <property type="match status" value="1"/>
</dbReference>
<dbReference type="PANTHER" id="PTHR33021:SF515">
    <property type="entry name" value="BASIC BLUE-LIKE PROTEIN"/>
    <property type="match status" value="1"/>
</dbReference>
<gene>
    <name evidence="11" type="primary">25489753</name>
    <name evidence="9" type="ordered locus">MTR_3g089005</name>
    <name evidence="10" type="ORF">MtrunA17_Chr3g0125761</name>
</gene>
<evidence type="ECO:0000259" key="7">
    <source>
        <dbReference type="PROSITE" id="PS51485"/>
    </source>
</evidence>
<evidence type="ECO:0000313" key="8">
    <source>
        <dbReference type="EMBL" id="AFK41143.1"/>
    </source>
</evidence>
<dbReference type="InterPro" id="IPR028871">
    <property type="entry name" value="BlueCu_1_BS"/>
</dbReference>
<dbReference type="PROSITE" id="PS51485">
    <property type="entry name" value="PHYTOCYANIN"/>
    <property type="match status" value="1"/>
</dbReference>
<dbReference type="GO" id="GO:0046872">
    <property type="term" value="F:metal ion binding"/>
    <property type="evidence" value="ECO:0007669"/>
    <property type="project" value="UniProtKB-KW"/>
</dbReference>
<reference evidence="10" key="5">
    <citation type="journal article" date="2018" name="Nat. Plants">
        <title>Whole-genome landscape of Medicago truncatula symbiotic genes.</title>
        <authorList>
            <person name="Pecrix Y."/>
            <person name="Gamas P."/>
            <person name="Carrere S."/>
        </authorList>
    </citation>
    <scope>NUCLEOTIDE SEQUENCE</scope>
    <source>
        <tissue evidence="10">Leaves</tissue>
    </source>
</reference>
<keyword evidence="1" id="KW-0479">Metal-binding</keyword>
<dbReference type="HOGENOM" id="CLU_058719_4_1_1"/>
<dbReference type="STRING" id="3880.I3SLK1"/>
<evidence type="ECO:0000256" key="2">
    <source>
        <dbReference type="ARBA" id="ARBA00023008"/>
    </source>
</evidence>
<keyword evidence="6" id="KW-0732">Signal</keyword>
<evidence type="ECO:0000256" key="3">
    <source>
        <dbReference type="ARBA" id="ARBA00023157"/>
    </source>
</evidence>
<sequence>MSKGRGSAAMNMVIVISLLCLMVLAKSTNAETYTVGGPKGWTFGIKKWPNGKSFVAGDVLDFGYNPKMHNVVLVDQTGYDKCKTPEGSKVFRTGSDQIELVKGDNYFICNLPGHCQSGMKIYINAA</sequence>
<evidence type="ECO:0000256" key="1">
    <source>
        <dbReference type="ARBA" id="ARBA00022723"/>
    </source>
</evidence>
<dbReference type="SUPFAM" id="SSF49503">
    <property type="entry name" value="Cupredoxins"/>
    <property type="match status" value="1"/>
</dbReference>
<accession>I3SLK1</accession>
<dbReference type="InterPro" id="IPR041844">
    <property type="entry name" value="Plantacyanin"/>
</dbReference>
<dbReference type="Proteomes" id="UP000265566">
    <property type="component" value="Chromosome 3"/>
</dbReference>
<protein>
    <recommendedName>
        <fullName evidence="4">Basic blue protein</fullName>
    </recommendedName>
    <alternativeName>
        <fullName evidence="5">Plantacyanin</fullName>
    </alternativeName>
</protein>
<dbReference type="Proteomes" id="UP000002051">
    <property type="component" value="Chromosome 3"/>
</dbReference>
<keyword evidence="3" id="KW-1015">Disulfide bond</keyword>
<proteinExistence type="evidence at transcript level"/>
<dbReference type="PANTHER" id="PTHR33021">
    <property type="entry name" value="BLUE COPPER PROTEIN"/>
    <property type="match status" value="1"/>
</dbReference>
<keyword evidence="2" id="KW-0186">Copper</keyword>
<reference evidence="9 12" key="1">
    <citation type="journal article" date="2011" name="Nature">
        <title>The Medicago genome provides insight into the evolution of rhizobial symbioses.</title>
        <authorList>
            <person name="Young N.D."/>
            <person name="Debelle F."/>
            <person name="Oldroyd G.E."/>
            <person name="Geurts R."/>
            <person name="Cannon S.B."/>
            <person name="Udvardi M.K."/>
            <person name="Benedito V.A."/>
            <person name="Mayer K.F."/>
            <person name="Gouzy J."/>
            <person name="Schoof H."/>
            <person name="Van de Peer Y."/>
            <person name="Proost S."/>
            <person name="Cook D.R."/>
            <person name="Meyers B.C."/>
            <person name="Spannagl M."/>
            <person name="Cheung F."/>
            <person name="De Mita S."/>
            <person name="Krishnakumar V."/>
            <person name="Gundlach H."/>
            <person name="Zhou S."/>
            <person name="Mudge J."/>
            <person name="Bharti A.K."/>
            <person name="Murray J.D."/>
            <person name="Naoumkina M.A."/>
            <person name="Rosen B."/>
            <person name="Silverstein K.A."/>
            <person name="Tang H."/>
            <person name="Rombauts S."/>
            <person name="Zhao P.X."/>
            <person name="Zhou P."/>
            <person name="Barbe V."/>
            <person name="Bardou P."/>
            <person name="Bechner M."/>
            <person name="Bellec A."/>
            <person name="Berger A."/>
            <person name="Berges H."/>
            <person name="Bidwell S."/>
            <person name="Bisseling T."/>
            <person name="Choisne N."/>
            <person name="Couloux A."/>
            <person name="Denny R."/>
            <person name="Deshpande S."/>
            <person name="Dai X."/>
            <person name="Doyle J.J."/>
            <person name="Dudez A.M."/>
            <person name="Farmer A.D."/>
            <person name="Fouteau S."/>
            <person name="Franken C."/>
            <person name="Gibelin C."/>
            <person name="Gish J."/>
            <person name="Goldstein S."/>
            <person name="Gonzalez A.J."/>
            <person name="Green P.J."/>
            <person name="Hallab A."/>
            <person name="Hartog M."/>
            <person name="Hua A."/>
            <person name="Humphray S.J."/>
            <person name="Jeong D.H."/>
            <person name="Jing Y."/>
            <person name="Jocker A."/>
            <person name="Kenton S.M."/>
            <person name="Kim D.J."/>
            <person name="Klee K."/>
            <person name="Lai H."/>
            <person name="Lang C."/>
            <person name="Lin S."/>
            <person name="Macmil S.L."/>
            <person name="Magdelenat G."/>
            <person name="Matthews L."/>
            <person name="McCorrison J."/>
            <person name="Monaghan E.L."/>
            <person name="Mun J.H."/>
            <person name="Najar F.Z."/>
            <person name="Nicholson C."/>
            <person name="Noirot C."/>
            <person name="O'Bleness M."/>
            <person name="Paule C.R."/>
            <person name="Poulain J."/>
            <person name="Prion F."/>
            <person name="Qin B."/>
            <person name="Qu C."/>
            <person name="Retzel E.F."/>
            <person name="Riddle C."/>
            <person name="Sallet E."/>
            <person name="Samain S."/>
            <person name="Samson N."/>
            <person name="Sanders I."/>
            <person name="Saurat O."/>
            <person name="Scarpelli C."/>
            <person name="Schiex T."/>
            <person name="Segurens B."/>
            <person name="Severin A.J."/>
            <person name="Sherrier D.J."/>
            <person name="Shi R."/>
            <person name="Sims S."/>
            <person name="Singer S.R."/>
            <person name="Sinharoy S."/>
            <person name="Sterck L."/>
            <person name="Viollet A."/>
            <person name="Wang B.B."/>
            <person name="Wang K."/>
            <person name="Wang M."/>
            <person name="Wang X."/>
            <person name="Warfsmann J."/>
            <person name="Weissenbach J."/>
            <person name="White D.D."/>
            <person name="White J.D."/>
            <person name="Wiley G.B."/>
            <person name="Wincker P."/>
            <person name="Xing Y."/>
            <person name="Yang L."/>
            <person name="Yao Z."/>
            <person name="Ying F."/>
            <person name="Zhai J."/>
            <person name="Zhou L."/>
            <person name="Zuber A."/>
            <person name="Denarie J."/>
            <person name="Dixon R.A."/>
            <person name="May G.D."/>
            <person name="Schwartz D.C."/>
            <person name="Rogers J."/>
            <person name="Quetier F."/>
            <person name="Town C.D."/>
            <person name="Roe B.A."/>
        </authorList>
    </citation>
    <scope>NUCLEOTIDE SEQUENCE [LARGE SCALE GENOMIC DNA]</scope>
    <source>
        <strain evidence="9">A17</strain>
        <strain evidence="11 12">cv. Jemalong A17</strain>
    </source>
</reference>
<feature type="signal peptide" evidence="6">
    <location>
        <begin position="1"/>
        <end position="30"/>
    </location>
</feature>
<dbReference type="EnsemblPlants" id="KEH35398">
    <property type="protein sequence ID" value="KEH35398"/>
    <property type="gene ID" value="MTR_3g089005"/>
</dbReference>
<evidence type="ECO:0000256" key="4">
    <source>
        <dbReference type="ARBA" id="ARBA00071970"/>
    </source>
</evidence>
<dbReference type="EMBL" id="BT141349">
    <property type="protein sequence ID" value="AFK41143.1"/>
    <property type="molecule type" value="mRNA"/>
</dbReference>
<evidence type="ECO:0000256" key="6">
    <source>
        <dbReference type="SAM" id="SignalP"/>
    </source>
</evidence>
<keyword evidence="12" id="KW-1185">Reference proteome</keyword>
<dbReference type="EMBL" id="CM001219">
    <property type="protein sequence ID" value="KEH35398.1"/>
    <property type="molecule type" value="Genomic_DNA"/>
</dbReference>
<dbReference type="InterPro" id="IPR008972">
    <property type="entry name" value="Cupredoxin"/>
</dbReference>
<dbReference type="FunFam" id="2.60.40.420:FF:000013">
    <property type="entry name" value="basic blue protein-like"/>
    <property type="match status" value="1"/>
</dbReference>
<dbReference type="KEGG" id="mtr:25489753"/>
<dbReference type="Gramene" id="rna18015">
    <property type="protein sequence ID" value="RHN69535.1"/>
    <property type="gene ID" value="gene18015"/>
</dbReference>
<reference evidence="11" key="4">
    <citation type="submission" date="2015-04" db="UniProtKB">
        <authorList>
            <consortium name="EnsemblPlants"/>
        </authorList>
    </citation>
    <scope>IDENTIFICATION</scope>
    <source>
        <strain evidence="11">cv. Jemalong A17</strain>
    </source>
</reference>